<organism evidence="1">
    <name type="scientific">Arundo donax</name>
    <name type="common">Giant reed</name>
    <name type="synonym">Donax arundinaceus</name>
    <dbReference type="NCBI Taxonomy" id="35708"/>
    <lineage>
        <taxon>Eukaryota</taxon>
        <taxon>Viridiplantae</taxon>
        <taxon>Streptophyta</taxon>
        <taxon>Embryophyta</taxon>
        <taxon>Tracheophyta</taxon>
        <taxon>Spermatophyta</taxon>
        <taxon>Magnoliopsida</taxon>
        <taxon>Liliopsida</taxon>
        <taxon>Poales</taxon>
        <taxon>Poaceae</taxon>
        <taxon>PACMAD clade</taxon>
        <taxon>Arundinoideae</taxon>
        <taxon>Arundineae</taxon>
        <taxon>Arundo</taxon>
    </lineage>
</organism>
<reference evidence="1" key="2">
    <citation type="journal article" date="2015" name="Data Brief">
        <title>Shoot transcriptome of the giant reed, Arundo donax.</title>
        <authorList>
            <person name="Barrero R.A."/>
            <person name="Guerrero F.D."/>
            <person name="Moolhuijzen P."/>
            <person name="Goolsby J.A."/>
            <person name="Tidwell J."/>
            <person name="Bellgard S.E."/>
            <person name="Bellgard M.I."/>
        </authorList>
    </citation>
    <scope>NUCLEOTIDE SEQUENCE</scope>
    <source>
        <tissue evidence="1">Shoot tissue taken approximately 20 cm above the soil surface</tissue>
    </source>
</reference>
<reference evidence="1" key="1">
    <citation type="submission" date="2014-09" db="EMBL/GenBank/DDBJ databases">
        <authorList>
            <person name="Magalhaes I.L.F."/>
            <person name="Oliveira U."/>
            <person name="Santos F.R."/>
            <person name="Vidigal T.H.D.A."/>
            <person name="Brescovit A.D."/>
            <person name="Santos A.J."/>
        </authorList>
    </citation>
    <scope>NUCLEOTIDE SEQUENCE</scope>
    <source>
        <tissue evidence="1">Shoot tissue taken approximately 20 cm above the soil surface</tissue>
    </source>
</reference>
<name>A0A0A9EG90_ARUDO</name>
<evidence type="ECO:0000313" key="1">
    <source>
        <dbReference type="EMBL" id="JAD98023.1"/>
    </source>
</evidence>
<sequence>MNKEYYAYDNWDDNVLQIS</sequence>
<protein>
    <submittedName>
        <fullName evidence="1">Uncharacterized protein</fullName>
    </submittedName>
</protein>
<accession>A0A0A9EG90</accession>
<dbReference type="AlphaFoldDB" id="A0A0A9EG90"/>
<dbReference type="EMBL" id="GBRH01199872">
    <property type="protein sequence ID" value="JAD98023.1"/>
    <property type="molecule type" value="Transcribed_RNA"/>
</dbReference>
<proteinExistence type="predicted"/>